<evidence type="ECO:0000259" key="2">
    <source>
        <dbReference type="Pfam" id="PF01738"/>
    </source>
</evidence>
<proteinExistence type="predicted"/>
<comment type="caution">
    <text evidence="3">The sequence shown here is derived from an EMBL/GenBank/DDBJ whole genome shotgun (WGS) entry which is preliminary data.</text>
</comment>
<gene>
    <name evidence="3" type="ORF">H6P81_001936</name>
</gene>
<evidence type="ECO:0000313" key="4">
    <source>
        <dbReference type="Proteomes" id="UP000825729"/>
    </source>
</evidence>
<reference evidence="3 4" key="1">
    <citation type="submission" date="2021-07" db="EMBL/GenBank/DDBJ databases">
        <title>The Aristolochia fimbriata genome: insights into angiosperm evolution, floral development and chemical biosynthesis.</title>
        <authorList>
            <person name="Jiao Y."/>
        </authorList>
    </citation>
    <scope>NUCLEOTIDE SEQUENCE [LARGE SCALE GENOMIC DNA]</scope>
    <source>
        <strain evidence="3">IBCAS-2021</strain>
        <tissue evidence="3">Leaf</tissue>
    </source>
</reference>
<dbReference type="Proteomes" id="UP000825729">
    <property type="component" value="Unassembled WGS sequence"/>
</dbReference>
<keyword evidence="4" id="KW-1185">Reference proteome</keyword>
<dbReference type="AlphaFoldDB" id="A0AAV7FCV9"/>
<evidence type="ECO:0000256" key="1">
    <source>
        <dbReference type="SAM" id="MobiDB-lite"/>
    </source>
</evidence>
<dbReference type="PANTHER" id="PTHR17630:SF44">
    <property type="entry name" value="PROTEIN AIM2"/>
    <property type="match status" value="1"/>
</dbReference>
<dbReference type="PANTHER" id="PTHR17630">
    <property type="entry name" value="DIENELACTONE HYDROLASE"/>
    <property type="match status" value="1"/>
</dbReference>
<name>A0AAV7FCV9_ARIFI</name>
<dbReference type="InterPro" id="IPR029058">
    <property type="entry name" value="AB_hydrolase_fold"/>
</dbReference>
<feature type="domain" description="Dienelactone hydrolase" evidence="2">
    <location>
        <begin position="28"/>
        <end position="236"/>
    </location>
</feature>
<accession>A0AAV7FCV9</accession>
<dbReference type="InterPro" id="IPR002925">
    <property type="entry name" value="Dienelactn_hydro"/>
</dbReference>
<dbReference type="EMBL" id="JAINDJ010000002">
    <property type="protein sequence ID" value="KAG9457428.1"/>
    <property type="molecule type" value="Genomic_DNA"/>
</dbReference>
<dbReference type="Gene3D" id="3.40.50.1820">
    <property type="entry name" value="alpha/beta hydrolase"/>
    <property type="match status" value="1"/>
</dbReference>
<dbReference type="SUPFAM" id="SSF53474">
    <property type="entry name" value="alpha/beta-Hydrolases"/>
    <property type="match status" value="1"/>
</dbReference>
<sequence>MAGSQCCENPPSLGSASGSGSDEVVGGLKAYVAGPADSKAAVLLVSDVFGCEAPNLRKLADRVAAAGFYTVVPDFFHGDPFRPEKHLDFQGWRKLHAPDKASVEAKTVVAAIKSKGISSIGTVGICWGAKVIVELAKTYEIQAAVMFHPSSVTLEDIKEVKCHMSILGAEIDQVTPPELVKQFEEALSAKSEIDSFVKIFPAVAHGWTVRYDIDDETAVQKAEEAHGDMLDWFTKHLK</sequence>
<feature type="region of interest" description="Disordered" evidence="1">
    <location>
        <begin position="1"/>
        <end position="20"/>
    </location>
</feature>
<organism evidence="3 4">
    <name type="scientific">Aristolochia fimbriata</name>
    <name type="common">White veined hardy Dutchman's pipe vine</name>
    <dbReference type="NCBI Taxonomy" id="158543"/>
    <lineage>
        <taxon>Eukaryota</taxon>
        <taxon>Viridiplantae</taxon>
        <taxon>Streptophyta</taxon>
        <taxon>Embryophyta</taxon>
        <taxon>Tracheophyta</taxon>
        <taxon>Spermatophyta</taxon>
        <taxon>Magnoliopsida</taxon>
        <taxon>Magnoliidae</taxon>
        <taxon>Piperales</taxon>
        <taxon>Aristolochiaceae</taxon>
        <taxon>Aristolochia</taxon>
    </lineage>
</organism>
<evidence type="ECO:0000313" key="3">
    <source>
        <dbReference type="EMBL" id="KAG9457428.1"/>
    </source>
</evidence>
<dbReference type="GO" id="GO:0016787">
    <property type="term" value="F:hydrolase activity"/>
    <property type="evidence" value="ECO:0007669"/>
    <property type="project" value="InterPro"/>
</dbReference>
<dbReference type="Pfam" id="PF01738">
    <property type="entry name" value="DLH"/>
    <property type="match status" value="1"/>
</dbReference>
<protein>
    <recommendedName>
        <fullName evidence="2">Dienelactone hydrolase domain-containing protein</fullName>
    </recommendedName>
</protein>